<comment type="caution">
    <text evidence="11">The sequence shown here is derived from an EMBL/GenBank/DDBJ whole genome shotgun (WGS) entry which is preliminary data.</text>
</comment>
<gene>
    <name evidence="9" type="primary">secE</name>
    <name evidence="11" type="ORF">CVT23_16025</name>
</gene>
<evidence type="ECO:0000256" key="5">
    <source>
        <dbReference type="ARBA" id="ARBA00022927"/>
    </source>
</evidence>
<evidence type="ECO:0000256" key="9">
    <source>
        <dbReference type="HAMAP-Rule" id="MF_00422"/>
    </source>
</evidence>
<dbReference type="AlphaFoldDB" id="A0A2M9FYW7"/>
<keyword evidence="6 9" id="KW-1133">Transmembrane helix</keyword>
<evidence type="ECO:0000256" key="7">
    <source>
        <dbReference type="ARBA" id="ARBA00023010"/>
    </source>
</evidence>
<dbReference type="GO" id="GO:0065002">
    <property type="term" value="P:intracellular protein transmembrane transport"/>
    <property type="evidence" value="ECO:0007669"/>
    <property type="project" value="UniProtKB-UniRule"/>
</dbReference>
<comment type="function">
    <text evidence="9">Essential subunit of the Sec protein translocation channel SecYEG. Clamps together the 2 halves of SecY. May contact the channel plug during translocation.</text>
</comment>
<dbReference type="PANTHER" id="PTHR33910:SF1">
    <property type="entry name" value="PROTEIN TRANSLOCASE SUBUNIT SECE"/>
    <property type="match status" value="1"/>
</dbReference>
<keyword evidence="3 9" id="KW-1003">Cell membrane</keyword>
<proteinExistence type="inferred from homology"/>
<dbReference type="Pfam" id="PF00584">
    <property type="entry name" value="SecE"/>
    <property type="match status" value="1"/>
</dbReference>
<evidence type="ECO:0000256" key="3">
    <source>
        <dbReference type="ARBA" id="ARBA00022475"/>
    </source>
</evidence>
<feature type="transmembrane region" description="Helical" evidence="9">
    <location>
        <begin position="65"/>
        <end position="91"/>
    </location>
</feature>
<evidence type="ECO:0000313" key="11">
    <source>
        <dbReference type="EMBL" id="PJK28644.1"/>
    </source>
</evidence>
<keyword evidence="8 9" id="KW-0472">Membrane</keyword>
<dbReference type="GO" id="GO:0008320">
    <property type="term" value="F:protein transmembrane transporter activity"/>
    <property type="evidence" value="ECO:0007669"/>
    <property type="project" value="UniProtKB-UniRule"/>
</dbReference>
<accession>A0A2M9FYW7</accession>
<keyword evidence="5 9" id="KW-0653">Protein transport</keyword>
<dbReference type="NCBIfam" id="TIGR00964">
    <property type="entry name" value="secE_bact"/>
    <property type="match status" value="1"/>
</dbReference>
<keyword evidence="12" id="KW-1185">Reference proteome</keyword>
<dbReference type="GO" id="GO:0006605">
    <property type="term" value="P:protein targeting"/>
    <property type="evidence" value="ECO:0007669"/>
    <property type="project" value="UniProtKB-UniRule"/>
</dbReference>
<evidence type="ECO:0000256" key="6">
    <source>
        <dbReference type="ARBA" id="ARBA00022989"/>
    </source>
</evidence>
<evidence type="ECO:0000256" key="4">
    <source>
        <dbReference type="ARBA" id="ARBA00022692"/>
    </source>
</evidence>
<reference evidence="11 12" key="1">
    <citation type="submission" date="2017-11" db="EMBL/GenBank/DDBJ databases">
        <title>Draft genome sequence of Rhizobiales bacterium SY3-13.</title>
        <authorList>
            <person name="Sun C."/>
        </authorList>
    </citation>
    <scope>NUCLEOTIDE SEQUENCE [LARGE SCALE GENOMIC DNA]</scope>
    <source>
        <strain evidence="11 12">SY3-13</strain>
    </source>
</reference>
<dbReference type="Proteomes" id="UP000229498">
    <property type="component" value="Unassembled WGS sequence"/>
</dbReference>
<dbReference type="InterPro" id="IPR038379">
    <property type="entry name" value="SecE_sf"/>
</dbReference>
<dbReference type="EMBL" id="PHIG01000040">
    <property type="protein sequence ID" value="PJK28644.1"/>
    <property type="molecule type" value="Genomic_DNA"/>
</dbReference>
<comment type="subunit">
    <text evidence="9">Component of the Sec protein translocase complex. Heterotrimer consisting of SecY, SecE and SecG subunits. The heterotrimers can form oligomers, although 1 heterotrimer is thought to be able to translocate proteins. Interacts with the ribosome. Interacts with SecDF, and other proteins may be involved. Interacts with SecA.</text>
</comment>
<evidence type="ECO:0000256" key="1">
    <source>
        <dbReference type="ARBA" id="ARBA00004370"/>
    </source>
</evidence>
<evidence type="ECO:0000256" key="2">
    <source>
        <dbReference type="ARBA" id="ARBA00022448"/>
    </source>
</evidence>
<dbReference type="OrthoDB" id="9812738at2"/>
<feature type="region of interest" description="Disordered" evidence="10">
    <location>
        <begin position="1"/>
        <end position="36"/>
    </location>
</feature>
<sequence>MAKSKSGTPRGRGQKTTPAASSKPADKPAPKKKVGPVEFLRQVRAEGARTTWPTRKETGVTTMMVFIMVAIAAVFFLVVDIIIQTGVGFILELGS</sequence>
<dbReference type="RefSeq" id="WP_109796107.1">
    <property type="nucleotide sequence ID" value="NZ_PHIG01000040.1"/>
</dbReference>
<evidence type="ECO:0000256" key="8">
    <source>
        <dbReference type="ARBA" id="ARBA00023136"/>
    </source>
</evidence>
<keyword evidence="7 9" id="KW-0811">Translocation</keyword>
<keyword evidence="2 9" id="KW-0813">Transport</keyword>
<dbReference type="InterPro" id="IPR005807">
    <property type="entry name" value="SecE_bac"/>
</dbReference>
<dbReference type="InterPro" id="IPR001901">
    <property type="entry name" value="Translocase_SecE/Sec61-g"/>
</dbReference>
<dbReference type="GO" id="GO:0005886">
    <property type="term" value="C:plasma membrane"/>
    <property type="evidence" value="ECO:0007669"/>
    <property type="project" value="UniProtKB-SubCell"/>
</dbReference>
<evidence type="ECO:0000313" key="12">
    <source>
        <dbReference type="Proteomes" id="UP000229498"/>
    </source>
</evidence>
<dbReference type="HAMAP" id="MF_00422">
    <property type="entry name" value="SecE"/>
    <property type="match status" value="1"/>
</dbReference>
<dbReference type="GO" id="GO:0043952">
    <property type="term" value="P:protein transport by the Sec complex"/>
    <property type="evidence" value="ECO:0007669"/>
    <property type="project" value="UniProtKB-UniRule"/>
</dbReference>
<evidence type="ECO:0000256" key="10">
    <source>
        <dbReference type="SAM" id="MobiDB-lite"/>
    </source>
</evidence>
<protein>
    <recommendedName>
        <fullName evidence="9">Protein translocase subunit SecE</fullName>
    </recommendedName>
</protein>
<dbReference type="Gene3D" id="1.20.5.1030">
    <property type="entry name" value="Preprotein translocase secy subunit"/>
    <property type="match status" value="1"/>
</dbReference>
<dbReference type="PANTHER" id="PTHR33910">
    <property type="entry name" value="PROTEIN TRANSLOCASE SUBUNIT SECE"/>
    <property type="match status" value="1"/>
</dbReference>
<keyword evidence="4 9" id="KW-0812">Transmembrane</keyword>
<name>A0A2M9FYW7_9PROT</name>
<dbReference type="GO" id="GO:0009306">
    <property type="term" value="P:protein secretion"/>
    <property type="evidence" value="ECO:0007669"/>
    <property type="project" value="UniProtKB-UniRule"/>
</dbReference>
<organism evidence="11 12">
    <name type="scientific">Minwuia thermotolerans</name>
    <dbReference type="NCBI Taxonomy" id="2056226"/>
    <lineage>
        <taxon>Bacteria</taxon>
        <taxon>Pseudomonadati</taxon>
        <taxon>Pseudomonadota</taxon>
        <taxon>Alphaproteobacteria</taxon>
        <taxon>Minwuiales</taxon>
        <taxon>Minwuiaceae</taxon>
        <taxon>Minwuia</taxon>
    </lineage>
</organism>
<comment type="subcellular location">
    <subcellularLocation>
        <location evidence="9">Cell membrane</location>
        <topology evidence="9">Single-pass membrane protein</topology>
    </subcellularLocation>
    <subcellularLocation>
        <location evidence="1">Membrane</location>
    </subcellularLocation>
</comment>
<comment type="similarity">
    <text evidence="9">Belongs to the SecE/SEC61-gamma family.</text>
</comment>